<reference evidence="1 2" key="1">
    <citation type="submission" date="2020-01" db="EMBL/GenBank/DDBJ databases">
        <title>Identification and distribution of gene clusters putatively required for synthesis of sphingolipid metabolism inhibitors in phylogenetically diverse species of the filamentous fungus Fusarium.</title>
        <authorList>
            <person name="Kim H.-S."/>
            <person name="Busman M."/>
            <person name="Brown D.W."/>
            <person name="Divon H."/>
            <person name="Uhlig S."/>
            <person name="Proctor R.H."/>
        </authorList>
    </citation>
    <scope>NUCLEOTIDE SEQUENCE [LARGE SCALE GENOMIC DNA]</scope>
    <source>
        <strain evidence="1 2">NRRL 13308</strain>
    </source>
</reference>
<dbReference type="PANTHER" id="PTHR24148:SF64">
    <property type="entry name" value="HETEROKARYON INCOMPATIBILITY DOMAIN-CONTAINING PROTEIN"/>
    <property type="match status" value="1"/>
</dbReference>
<protein>
    <submittedName>
        <fullName evidence="1">Heterokaryon incompatibility het-6</fullName>
    </submittedName>
</protein>
<keyword evidence="2" id="KW-1185">Reference proteome</keyword>
<comment type="caution">
    <text evidence="1">The sequence shown here is derived from an EMBL/GenBank/DDBJ whole genome shotgun (WGS) entry which is preliminary data.</text>
</comment>
<dbReference type="InterPro" id="IPR052895">
    <property type="entry name" value="HetReg/Transcr_Mod"/>
</dbReference>
<sequence>MKATATDRSGKKCRDWLDQLVMTNPFLCSDNRDRLYALRGLMEPDIARSITVDYTKSLKQILSSAFISHISRKRNLGFLEYGDSDTYPSWVVDLERPLDTPVLKNDASGRSACSATLIESGILEVAGVSCDEIGSDPYIHPEEGLRPLEECIVDTVEHLVGNGLHHDDDCLNELLTVMGYGDFWDYSINRTQFAPDETSMSLEKVREIIRKSMADPTSASFPLRLLYIFRLDLVSGYTKTRNGSFVRVPTGSRRGDIIVTLLGFRSNLVLRPQPKDGSYLVIGPCYHPGFSDGQAFLGDDFRGWQRGWCTSTSMLAFWKEGHAIHRSDPRLDGVALPGGYTEHIVSTSSPEVQRPIWLHKDWNCKDAREEPDCDPRMSEDELKKRGVLMQRFRLI</sequence>
<accession>A0A8H4NSX2</accession>
<dbReference type="PANTHER" id="PTHR24148">
    <property type="entry name" value="ANKYRIN REPEAT DOMAIN-CONTAINING PROTEIN 39 HOMOLOG-RELATED"/>
    <property type="match status" value="1"/>
</dbReference>
<dbReference type="AlphaFoldDB" id="A0A8H4NSX2"/>
<dbReference type="OrthoDB" id="3553147at2759"/>
<evidence type="ECO:0000313" key="2">
    <source>
        <dbReference type="Proteomes" id="UP000536711"/>
    </source>
</evidence>
<organism evidence="1 2">
    <name type="scientific">Fusarium acutatum</name>
    <dbReference type="NCBI Taxonomy" id="78861"/>
    <lineage>
        <taxon>Eukaryota</taxon>
        <taxon>Fungi</taxon>
        <taxon>Dikarya</taxon>
        <taxon>Ascomycota</taxon>
        <taxon>Pezizomycotina</taxon>
        <taxon>Sordariomycetes</taxon>
        <taxon>Hypocreomycetidae</taxon>
        <taxon>Hypocreales</taxon>
        <taxon>Nectriaceae</taxon>
        <taxon>Fusarium</taxon>
        <taxon>Fusarium fujikuroi species complex</taxon>
    </lineage>
</organism>
<gene>
    <name evidence="1" type="ORF">FACUT_1655</name>
</gene>
<name>A0A8H4NSX2_9HYPO</name>
<evidence type="ECO:0000313" key="1">
    <source>
        <dbReference type="EMBL" id="KAF4443101.1"/>
    </source>
</evidence>
<dbReference type="Proteomes" id="UP000536711">
    <property type="component" value="Unassembled WGS sequence"/>
</dbReference>
<dbReference type="EMBL" id="JAADJF010000035">
    <property type="protein sequence ID" value="KAF4443101.1"/>
    <property type="molecule type" value="Genomic_DNA"/>
</dbReference>
<proteinExistence type="predicted"/>